<evidence type="ECO:0000313" key="3">
    <source>
        <dbReference type="Proteomes" id="UP001642540"/>
    </source>
</evidence>
<sequence>MERWQICGNLVGDCGRCLAQKCYYIQFGTGHWNCVDRLTGWKDIDQIIRPIFPQKCETILPSPAKSLLAQMASENTRFSGTIFDILWIIQWMDVFLMVAIVIIFFWVFFQKERQTYQPRPAITGPFLLTTSPPPSRRRIRVRD</sequence>
<evidence type="ECO:0000256" key="1">
    <source>
        <dbReference type="SAM" id="Phobius"/>
    </source>
</evidence>
<evidence type="ECO:0000313" key="2">
    <source>
        <dbReference type="EMBL" id="CAL8093180.1"/>
    </source>
</evidence>
<organism evidence="2 3">
    <name type="scientific">Orchesella dallaii</name>
    <dbReference type="NCBI Taxonomy" id="48710"/>
    <lineage>
        <taxon>Eukaryota</taxon>
        <taxon>Metazoa</taxon>
        <taxon>Ecdysozoa</taxon>
        <taxon>Arthropoda</taxon>
        <taxon>Hexapoda</taxon>
        <taxon>Collembola</taxon>
        <taxon>Entomobryomorpha</taxon>
        <taxon>Entomobryoidea</taxon>
        <taxon>Orchesellidae</taxon>
        <taxon>Orchesellinae</taxon>
        <taxon>Orchesella</taxon>
    </lineage>
</organism>
<proteinExistence type="predicted"/>
<keyword evidence="1" id="KW-0812">Transmembrane</keyword>
<accession>A0ABP1QEN4</accession>
<keyword evidence="1" id="KW-0472">Membrane</keyword>
<reference evidence="2 3" key="1">
    <citation type="submission" date="2024-08" db="EMBL/GenBank/DDBJ databases">
        <authorList>
            <person name="Cucini C."/>
            <person name="Frati F."/>
        </authorList>
    </citation>
    <scope>NUCLEOTIDE SEQUENCE [LARGE SCALE GENOMIC DNA]</scope>
</reference>
<dbReference type="Proteomes" id="UP001642540">
    <property type="component" value="Unassembled WGS sequence"/>
</dbReference>
<feature type="transmembrane region" description="Helical" evidence="1">
    <location>
        <begin position="85"/>
        <end position="109"/>
    </location>
</feature>
<keyword evidence="1" id="KW-1133">Transmembrane helix</keyword>
<keyword evidence="3" id="KW-1185">Reference proteome</keyword>
<dbReference type="EMBL" id="CAXLJM020000026">
    <property type="protein sequence ID" value="CAL8093180.1"/>
    <property type="molecule type" value="Genomic_DNA"/>
</dbReference>
<name>A0ABP1QEN4_9HEXA</name>
<protein>
    <submittedName>
        <fullName evidence="2">Uncharacterized protein</fullName>
    </submittedName>
</protein>
<comment type="caution">
    <text evidence="2">The sequence shown here is derived from an EMBL/GenBank/DDBJ whole genome shotgun (WGS) entry which is preliminary data.</text>
</comment>
<gene>
    <name evidence="2" type="ORF">ODALV1_LOCUS8435</name>
</gene>